<dbReference type="EMBL" id="CAJOAX010000576">
    <property type="protein sequence ID" value="CAF3616694.1"/>
    <property type="molecule type" value="Genomic_DNA"/>
</dbReference>
<dbReference type="AlphaFoldDB" id="A0A818P284"/>
<proteinExistence type="predicted"/>
<reference evidence="1" key="1">
    <citation type="submission" date="2021-02" db="EMBL/GenBank/DDBJ databases">
        <authorList>
            <person name="Nowell W R."/>
        </authorList>
    </citation>
    <scope>NUCLEOTIDE SEQUENCE</scope>
</reference>
<evidence type="ECO:0000313" key="1">
    <source>
        <dbReference type="EMBL" id="CAF3616694.1"/>
    </source>
</evidence>
<protein>
    <submittedName>
        <fullName evidence="1">Uncharacterized protein</fullName>
    </submittedName>
</protein>
<organism evidence="1 2">
    <name type="scientific">Rotaria sordida</name>
    <dbReference type="NCBI Taxonomy" id="392033"/>
    <lineage>
        <taxon>Eukaryota</taxon>
        <taxon>Metazoa</taxon>
        <taxon>Spiralia</taxon>
        <taxon>Gnathifera</taxon>
        <taxon>Rotifera</taxon>
        <taxon>Eurotatoria</taxon>
        <taxon>Bdelloidea</taxon>
        <taxon>Philodinida</taxon>
        <taxon>Philodinidae</taxon>
        <taxon>Rotaria</taxon>
    </lineage>
</organism>
<name>A0A818P284_9BILA</name>
<gene>
    <name evidence="1" type="ORF">OTI717_LOCUS7588</name>
</gene>
<sequence length="184" mass="22482">MVERKKSITIFVNKELIRLKSLTIEIYEREIWPSCIDFLKYHSIEYLSLRCIPNQVLIEAILSSSILYSFFTFSKLRKIKLFWLRRSMRPDYFERLLAVTPIIKYIYLDLVKIPFIKIFIRCRELARTNNNNEKIMFDKYCRQILSIMNTQTNTYFKVKWIEEDSKMHRIQMIIHNIGLYLDFR</sequence>
<comment type="caution">
    <text evidence="1">The sequence shown here is derived from an EMBL/GenBank/DDBJ whole genome shotgun (WGS) entry which is preliminary data.</text>
</comment>
<accession>A0A818P284</accession>
<evidence type="ECO:0000313" key="2">
    <source>
        <dbReference type="Proteomes" id="UP000663823"/>
    </source>
</evidence>
<dbReference type="Proteomes" id="UP000663823">
    <property type="component" value="Unassembled WGS sequence"/>
</dbReference>